<evidence type="ECO:0000256" key="1">
    <source>
        <dbReference type="SAM" id="MobiDB-lite"/>
    </source>
</evidence>
<accession>A0A376B9P0</accession>
<gene>
    <name evidence="2" type="ORF">SCODWIG_02601</name>
</gene>
<evidence type="ECO:0008006" key="4">
    <source>
        <dbReference type="Google" id="ProtNLM"/>
    </source>
</evidence>
<dbReference type="OrthoDB" id="2507795at2759"/>
<dbReference type="Pfam" id="PF10336">
    <property type="entry name" value="DUF2420"/>
    <property type="match status" value="1"/>
</dbReference>
<proteinExistence type="predicted"/>
<keyword evidence="3" id="KW-1185">Reference proteome</keyword>
<name>A0A376B9P0_9ASCO</name>
<dbReference type="VEuPathDB" id="FungiDB:SCODWIG_02601"/>
<feature type="compositionally biased region" description="Basic and acidic residues" evidence="1">
    <location>
        <begin position="86"/>
        <end position="100"/>
    </location>
</feature>
<dbReference type="InterPro" id="IPR018822">
    <property type="entry name" value="UPF0646"/>
</dbReference>
<dbReference type="EMBL" id="UFAJ01000471">
    <property type="protein sequence ID" value="SSD60840.1"/>
    <property type="molecule type" value="Genomic_DNA"/>
</dbReference>
<feature type="compositionally biased region" description="Acidic residues" evidence="1">
    <location>
        <begin position="76"/>
        <end position="85"/>
    </location>
</feature>
<feature type="region of interest" description="Disordered" evidence="1">
    <location>
        <begin position="22"/>
        <end position="100"/>
    </location>
</feature>
<dbReference type="Proteomes" id="UP000262825">
    <property type="component" value="Unassembled WGS sequence"/>
</dbReference>
<evidence type="ECO:0000313" key="3">
    <source>
        <dbReference type="Proteomes" id="UP000262825"/>
    </source>
</evidence>
<protein>
    <recommendedName>
        <fullName evidence="4">Reduced meiotic recombination protein 1</fullName>
    </recommendedName>
</protein>
<feature type="compositionally biased region" description="Basic and acidic residues" evidence="1">
    <location>
        <begin position="31"/>
        <end position="44"/>
    </location>
</feature>
<organism evidence="2 3">
    <name type="scientific">Saccharomycodes ludwigii</name>
    <dbReference type="NCBI Taxonomy" id="36035"/>
    <lineage>
        <taxon>Eukaryota</taxon>
        <taxon>Fungi</taxon>
        <taxon>Dikarya</taxon>
        <taxon>Ascomycota</taxon>
        <taxon>Saccharomycotina</taxon>
        <taxon>Saccharomycetes</taxon>
        <taxon>Saccharomycodales</taxon>
        <taxon>Saccharomycodaceae</taxon>
        <taxon>Saccharomycodes</taxon>
    </lineage>
</organism>
<evidence type="ECO:0000313" key="2">
    <source>
        <dbReference type="EMBL" id="SSD60840.1"/>
    </source>
</evidence>
<reference evidence="3" key="1">
    <citation type="submission" date="2018-06" db="EMBL/GenBank/DDBJ databases">
        <authorList>
            <person name="Guldener U."/>
        </authorList>
    </citation>
    <scope>NUCLEOTIDE SEQUENCE [LARGE SCALE GENOMIC DNA]</scope>
    <source>
        <strain evidence="3">UTAD17</strain>
    </source>
</reference>
<sequence length="317" mass="36712">MQEIENSNSLLRLPDVRTISNCSIKDSCNSDTKEKEENFDKNDRANNSTTNTKTECKEERKNINRIESFGESVNETQDEDQTGEDQGEKNKVSNDEFRSSKRQHSDLYEIASDMLRNATPIPNIELIFEGISYSLFKLGNDNNFDLIDDENENDDNVSYGQDLITHLFHDIEVLNYNMEQFFYSLRKVLERIEQSANLRNKELIIEVPALDLKLTEDNKYNKCIELRDILSIFEGFEKNSKATASELNHLVLEVELGVRFLTRYNDLVDLMHNNATFNQINGFSNDKTHPVVLDDLNTEDNTKPIEIMEISENEDNE</sequence>
<feature type="compositionally biased region" description="Basic and acidic residues" evidence="1">
    <location>
        <begin position="54"/>
        <end position="64"/>
    </location>
</feature>
<dbReference type="AlphaFoldDB" id="A0A376B9P0"/>